<evidence type="ECO:0000313" key="6">
    <source>
        <dbReference type="EMBL" id="QCI15544.1"/>
    </source>
</evidence>
<keyword evidence="6" id="KW-0282">Flagellum</keyword>
<keyword evidence="6" id="KW-0969">Cilium</keyword>
<dbReference type="Proteomes" id="UP000298551">
    <property type="component" value="Chromosome"/>
</dbReference>
<dbReference type="EMBL" id="CP039371">
    <property type="protein sequence ID" value="QCI15544.1"/>
    <property type="molecule type" value="Genomic_DNA"/>
</dbReference>
<evidence type="ECO:0000256" key="2">
    <source>
        <dbReference type="ARBA" id="ARBA00022490"/>
    </source>
</evidence>
<accession>A0A4D6XJG6</accession>
<comment type="subcellular location">
    <subcellularLocation>
        <location evidence="1">Cytoplasm</location>
        <location evidence="1">Cytosol</location>
    </subcellularLocation>
</comment>
<dbReference type="InterPro" id="IPR008622">
    <property type="entry name" value="FliT"/>
</dbReference>
<keyword evidence="3" id="KW-1005">Bacterial flagellum biogenesis</keyword>
<evidence type="ECO:0000256" key="4">
    <source>
        <dbReference type="ARBA" id="ARBA00023186"/>
    </source>
</evidence>
<keyword evidence="4" id="KW-0143">Chaperone</keyword>
<sequence length="99" mass="11140">MSQRVSAARAALADALAREDWEAVAELDVECRTCVEAVLSEPDVDRERVREDLEGLLELYRSLVADVGEARQAIAREMSEYRKTTSQAKVYSMFSGSRR</sequence>
<proteinExistence type="predicted"/>
<protein>
    <recommendedName>
        <fullName evidence="5">Flagellar protein FliT</fullName>
    </recommendedName>
</protein>
<keyword evidence="6" id="KW-0966">Cell projection</keyword>
<evidence type="ECO:0000256" key="3">
    <source>
        <dbReference type="ARBA" id="ARBA00022795"/>
    </source>
</evidence>
<keyword evidence="2" id="KW-0963">Cytoplasm</keyword>
<evidence type="ECO:0000256" key="5">
    <source>
        <dbReference type="ARBA" id="ARBA00093797"/>
    </source>
</evidence>
<dbReference type="AlphaFoldDB" id="A0A4D6XJG6"/>
<organism evidence="6 7">
    <name type="scientific">Pseudomonas putida</name>
    <name type="common">Arthrobacter siderocapsulatus</name>
    <dbReference type="NCBI Taxonomy" id="303"/>
    <lineage>
        <taxon>Bacteria</taxon>
        <taxon>Pseudomonadati</taxon>
        <taxon>Pseudomonadota</taxon>
        <taxon>Gammaproteobacteria</taxon>
        <taxon>Pseudomonadales</taxon>
        <taxon>Pseudomonadaceae</taxon>
        <taxon>Pseudomonas</taxon>
    </lineage>
</organism>
<dbReference type="OrthoDB" id="7013020at2"/>
<gene>
    <name evidence="6" type="ORF">E6B08_21790</name>
</gene>
<dbReference type="GO" id="GO:0044781">
    <property type="term" value="P:bacterial-type flagellum organization"/>
    <property type="evidence" value="ECO:0007669"/>
    <property type="project" value="UniProtKB-KW"/>
</dbReference>
<dbReference type="Gene3D" id="1.20.58.380">
    <property type="entry name" value="Flagellar protein flit"/>
    <property type="match status" value="1"/>
</dbReference>
<name>A0A4D6XJG6_PSEPU</name>
<evidence type="ECO:0000313" key="7">
    <source>
        <dbReference type="Proteomes" id="UP000298551"/>
    </source>
</evidence>
<dbReference type="Pfam" id="PF05400">
    <property type="entry name" value="FliT"/>
    <property type="match status" value="1"/>
</dbReference>
<evidence type="ECO:0000256" key="1">
    <source>
        <dbReference type="ARBA" id="ARBA00004514"/>
    </source>
</evidence>
<reference evidence="7" key="1">
    <citation type="submission" date="2019-04" db="EMBL/GenBank/DDBJ databases">
        <title>Genome sequence of Pseudomonas putida 1290, an auxin catabolizing strain.</title>
        <authorList>
            <person name="Laird T.S."/>
            <person name="Leveau J.H.J."/>
        </authorList>
    </citation>
    <scope>NUCLEOTIDE SEQUENCE [LARGE SCALE GENOMIC DNA]</scope>
    <source>
        <strain evidence="7">1290</strain>
    </source>
</reference>